<dbReference type="EMBL" id="JBHMCY010000041">
    <property type="protein sequence ID" value="MFB9465213.1"/>
    <property type="molecule type" value="Genomic_DNA"/>
</dbReference>
<evidence type="ECO:0000313" key="2">
    <source>
        <dbReference type="Proteomes" id="UP001589709"/>
    </source>
</evidence>
<keyword evidence="2" id="KW-1185">Reference proteome</keyword>
<dbReference type="RefSeq" id="WP_381348041.1">
    <property type="nucleotide sequence ID" value="NZ_JBHMCY010000041.1"/>
</dbReference>
<accession>A0ABV5N4J9</accession>
<evidence type="ECO:0000313" key="1">
    <source>
        <dbReference type="EMBL" id="MFB9465213.1"/>
    </source>
</evidence>
<comment type="caution">
    <text evidence="1">The sequence shown here is derived from an EMBL/GenBank/DDBJ whole genome shotgun (WGS) entry which is preliminary data.</text>
</comment>
<protein>
    <submittedName>
        <fullName evidence="1">Uncharacterized protein</fullName>
    </submittedName>
</protein>
<reference evidence="1 2" key="1">
    <citation type="submission" date="2024-09" db="EMBL/GenBank/DDBJ databases">
        <authorList>
            <person name="Sun Q."/>
            <person name="Mori K."/>
        </authorList>
    </citation>
    <scope>NUCLEOTIDE SEQUENCE [LARGE SCALE GENOMIC DNA]</scope>
    <source>
        <strain evidence="1 2">JCM 6917</strain>
    </source>
</reference>
<proteinExistence type="predicted"/>
<name>A0ABV5N4J9_9ACTN</name>
<gene>
    <name evidence="1" type="ORF">ACFF45_21465</name>
</gene>
<dbReference type="Proteomes" id="UP001589709">
    <property type="component" value="Unassembled WGS sequence"/>
</dbReference>
<organism evidence="1 2">
    <name type="scientific">Streptomyces cinereospinus</name>
    <dbReference type="NCBI Taxonomy" id="285561"/>
    <lineage>
        <taxon>Bacteria</taxon>
        <taxon>Bacillati</taxon>
        <taxon>Actinomycetota</taxon>
        <taxon>Actinomycetes</taxon>
        <taxon>Kitasatosporales</taxon>
        <taxon>Streptomycetaceae</taxon>
        <taxon>Streptomyces</taxon>
    </lineage>
</organism>
<sequence length="175" mass="18068">MLADLSPLIAATAQWLTRAYPASGGALASALCEAQARQAVTVAAWLRYPTSMDAALVGMAGPGGSGRLDWITGADAGTEAHDPAHAWRTWVDEVVASWAACLLTDPELARLAVAALAEGAHTTGTPAEFGRLVAPGSHDREAAALLRHPQLVAPIAELHQDGLLDRLGPGRALIA</sequence>